<dbReference type="EMBL" id="CM056819">
    <property type="protein sequence ID" value="KAJ8625730.1"/>
    <property type="molecule type" value="Genomic_DNA"/>
</dbReference>
<evidence type="ECO:0000313" key="1">
    <source>
        <dbReference type="EMBL" id="KAJ8625730.1"/>
    </source>
</evidence>
<dbReference type="Proteomes" id="UP001234297">
    <property type="component" value="Chromosome 11"/>
</dbReference>
<proteinExistence type="predicted"/>
<name>A0ACC2KXJ1_PERAE</name>
<protein>
    <submittedName>
        <fullName evidence="1">Uncharacterized protein</fullName>
    </submittedName>
</protein>
<organism evidence="1 2">
    <name type="scientific">Persea americana</name>
    <name type="common">Avocado</name>
    <dbReference type="NCBI Taxonomy" id="3435"/>
    <lineage>
        <taxon>Eukaryota</taxon>
        <taxon>Viridiplantae</taxon>
        <taxon>Streptophyta</taxon>
        <taxon>Embryophyta</taxon>
        <taxon>Tracheophyta</taxon>
        <taxon>Spermatophyta</taxon>
        <taxon>Magnoliopsida</taxon>
        <taxon>Magnoliidae</taxon>
        <taxon>Laurales</taxon>
        <taxon>Lauraceae</taxon>
        <taxon>Persea</taxon>
    </lineage>
</organism>
<reference evidence="1 2" key="1">
    <citation type="journal article" date="2022" name="Hortic Res">
        <title>A haplotype resolved chromosomal level avocado genome allows analysis of novel avocado genes.</title>
        <authorList>
            <person name="Nath O."/>
            <person name="Fletcher S.J."/>
            <person name="Hayward A."/>
            <person name="Shaw L.M."/>
            <person name="Masouleh A.K."/>
            <person name="Furtado A."/>
            <person name="Henry R.J."/>
            <person name="Mitter N."/>
        </authorList>
    </citation>
    <scope>NUCLEOTIDE SEQUENCE [LARGE SCALE GENOMIC DNA]</scope>
    <source>
        <strain evidence="2">cv. Hass</strain>
    </source>
</reference>
<evidence type="ECO:0000313" key="2">
    <source>
        <dbReference type="Proteomes" id="UP001234297"/>
    </source>
</evidence>
<keyword evidence="2" id="KW-1185">Reference proteome</keyword>
<sequence length="104" mass="11598">MEDLGINNLTGETPTNFDGLSATVFISPPSNCAQWKLNLVSSYSNMEAFYTLSAIILWIYDGKPPFILRNFSICLLVLVLAWDGSCFKIMQCSYLPSHVMVPLV</sequence>
<gene>
    <name evidence="1" type="ORF">MRB53_034260</name>
</gene>
<comment type="caution">
    <text evidence="1">The sequence shown here is derived from an EMBL/GenBank/DDBJ whole genome shotgun (WGS) entry which is preliminary data.</text>
</comment>
<accession>A0ACC2KXJ1</accession>